<evidence type="ECO:0000256" key="1">
    <source>
        <dbReference type="ARBA" id="ARBA00023125"/>
    </source>
</evidence>
<feature type="domain" description="AraC-type arabinose-binding/dimerisation" evidence="2">
    <location>
        <begin position="34"/>
        <end position="88"/>
    </location>
</feature>
<dbReference type="Pfam" id="PF02311">
    <property type="entry name" value="AraC_binding"/>
    <property type="match status" value="1"/>
</dbReference>
<dbReference type="Gene3D" id="2.60.120.10">
    <property type="entry name" value="Jelly Rolls"/>
    <property type="match status" value="1"/>
</dbReference>
<evidence type="ECO:0000259" key="2">
    <source>
        <dbReference type="Pfam" id="PF02311"/>
    </source>
</evidence>
<reference evidence="3" key="2">
    <citation type="submission" date="2021-04" db="EMBL/GenBank/DDBJ databases">
        <authorList>
            <person name="Gilroy R."/>
        </authorList>
    </citation>
    <scope>NUCLEOTIDE SEQUENCE</scope>
    <source>
        <strain evidence="3">9264</strain>
    </source>
</reference>
<protein>
    <submittedName>
        <fullName evidence="3">AraC family ligand binding domain-containing protein</fullName>
    </submittedName>
</protein>
<dbReference type="SUPFAM" id="SSF51182">
    <property type="entry name" value="RmlC-like cupins"/>
    <property type="match status" value="1"/>
</dbReference>
<dbReference type="InterPro" id="IPR014710">
    <property type="entry name" value="RmlC-like_jellyroll"/>
</dbReference>
<dbReference type="InterPro" id="IPR011051">
    <property type="entry name" value="RmlC_Cupin_sf"/>
</dbReference>
<evidence type="ECO:0000313" key="4">
    <source>
        <dbReference type="Proteomes" id="UP000823889"/>
    </source>
</evidence>
<dbReference type="PANTHER" id="PTHR11019:SF199">
    <property type="entry name" value="HTH-TYPE TRANSCRIPTIONAL REGULATOR NIMR"/>
    <property type="match status" value="1"/>
</dbReference>
<keyword evidence="1" id="KW-0238">DNA-binding</keyword>
<reference evidence="3" key="1">
    <citation type="journal article" date="2021" name="PeerJ">
        <title>Extensive microbial diversity within the chicken gut microbiome revealed by metagenomics and culture.</title>
        <authorList>
            <person name="Gilroy R."/>
            <person name="Ravi A."/>
            <person name="Getino M."/>
            <person name="Pursley I."/>
            <person name="Horton D.L."/>
            <person name="Alikhan N.F."/>
            <person name="Baker D."/>
            <person name="Gharbi K."/>
            <person name="Hall N."/>
            <person name="Watson M."/>
            <person name="Adriaenssens E.M."/>
            <person name="Foster-Nyarko E."/>
            <person name="Jarju S."/>
            <person name="Secka A."/>
            <person name="Antonio M."/>
            <person name="Oren A."/>
            <person name="Chaudhuri R.R."/>
            <person name="La Ragione R."/>
            <person name="Hildebrand F."/>
            <person name="Pallen M.J."/>
        </authorList>
    </citation>
    <scope>NUCLEOTIDE SEQUENCE</scope>
    <source>
        <strain evidence="3">9264</strain>
    </source>
</reference>
<name>A0A9D2U8I6_9BURK</name>
<dbReference type="InterPro" id="IPR003313">
    <property type="entry name" value="AraC-bd"/>
</dbReference>
<organism evidence="3 4">
    <name type="scientific">Candidatus Paenalcaligenes intestinipullorum</name>
    <dbReference type="NCBI Taxonomy" id="2838718"/>
    <lineage>
        <taxon>Bacteria</taxon>
        <taxon>Pseudomonadati</taxon>
        <taxon>Pseudomonadota</taxon>
        <taxon>Betaproteobacteria</taxon>
        <taxon>Burkholderiales</taxon>
        <taxon>Alcaligenaceae</taxon>
        <taxon>Paenalcaligenes</taxon>
    </lineage>
</organism>
<feature type="non-terminal residue" evidence="3">
    <location>
        <position position="150"/>
    </location>
</feature>
<sequence>MQLSELLVRYAQQSGEMPVVGMRATLQESRSELASHSHTRGQLMLIIRGNVIGYAKQAMWVLAPGQALWIPPLVPHRIRASAHSQICYVFVNDALSMLPSQCALLNIRPLTRELMLDMAELPVHYDLDSPQARKAQVLLEELAVTPISRG</sequence>
<accession>A0A9D2U8I6</accession>
<dbReference type="GO" id="GO:0006355">
    <property type="term" value="P:regulation of DNA-templated transcription"/>
    <property type="evidence" value="ECO:0007669"/>
    <property type="project" value="InterPro"/>
</dbReference>
<proteinExistence type="predicted"/>
<dbReference type="EMBL" id="DWUQ01000140">
    <property type="protein sequence ID" value="HJD44700.1"/>
    <property type="molecule type" value="Genomic_DNA"/>
</dbReference>
<dbReference type="AlphaFoldDB" id="A0A9D2U8I6"/>
<dbReference type="PANTHER" id="PTHR11019">
    <property type="entry name" value="HTH-TYPE TRANSCRIPTIONAL REGULATOR NIMR"/>
    <property type="match status" value="1"/>
</dbReference>
<evidence type="ECO:0000313" key="3">
    <source>
        <dbReference type="EMBL" id="HJD44700.1"/>
    </source>
</evidence>
<dbReference type="Proteomes" id="UP000823889">
    <property type="component" value="Unassembled WGS sequence"/>
</dbReference>
<dbReference type="GO" id="GO:0003677">
    <property type="term" value="F:DNA binding"/>
    <property type="evidence" value="ECO:0007669"/>
    <property type="project" value="UniProtKB-KW"/>
</dbReference>
<gene>
    <name evidence="3" type="ORF">H9906_06700</name>
</gene>
<comment type="caution">
    <text evidence="3">The sequence shown here is derived from an EMBL/GenBank/DDBJ whole genome shotgun (WGS) entry which is preliminary data.</text>
</comment>
<dbReference type="CDD" id="cd06124">
    <property type="entry name" value="cupin_NimR-like_N"/>
    <property type="match status" value="1"/>
</dbReference>